<dbReference type="GO" id="GO:0019752">
    <property type="term" value="P:carboxylic acid metabolic process"/>
    <property type="evidence" value="ECO:0007669"/>
    <property type="project" value="InterPro"/>
</dbReference>
<evidence type="ECO:0000256" key="1">
    <source>
        <dbReference type="ARBA" id="ARBA00006154"/>
    </source>
</evidence>
<dbReference type="Proteomes" id="UP000064967">
    <property type="component" value="Chromosome"/>
</dbReference>
<keyword evidence="2 3" id="KW-0808">Transferase</keyword>
<dbReference type="Pfam" id="PF22617">
    <property type="entry name" value="HCS_D2"/>
    <property type="match status" value="1"/>
</dbReference>
<evidence type="ECO:0000313" key="6">
    <source>
        <dbReference type="Proteomes" id="UP000064967"/>
    </source>
</evidence>
<evidence type="ECO:0000313" key="5">
    <source>
        <dbReference type="EMBL" id="AKU97366.1"/>
    </source>
</evidence>
<dbReference type="Gene3D" id="1.10.238.260">
    <property type="match status" value="1"/>
</dbReference>
<proteinExistence type="inferred from homology"/>
<dbReference type="STRING" id="1391654.AKJ09_04030"/>
<dbReference type="OrthoDB" id="9803573at2"/>
<evidence type="ECO:0000256" key="2">
    <source>
        <dbReference type="ARBA" id="ARBA00022679"/>
    </source>
</evidence>
<dbReference type="InterPro" id="IPR054691">
    <property type="entry name" value="LeuA/HCS_post-cat"/>
</dbReference>
<dbReference type="PATRIC" id="fig|1391654.3.peg.4088"/>
<dbReference type="GO" id="GO:0046912">
    <property type="term" value="F:acyltransferase activity, acyl groups converted into alkyl on transfer"/>
    <property type="evidence" value="ECO:0007669"/>
    <property type="project" value="InterPro"/>
</dbReference>
<dbReference type="SUPFAM" id="SSF51569">
    <property type="entry name" value="Aldolase"/>
    <property type="match status" value="1"/>
</dbReference>
<protein>
    <submittedName>
        <fullName evidence="5">2-isopropylmalate synthase</fullName>
    </submittedName>
</protein>
<name>A0A0K1PVH1_9BACT</name>
<dbReference type="Gene3D" id="3.20.20.70">
    <property type="entry name" value="Aldolase class I"/>
    <property type="match status" value="1"/>
</dbReference>
<evidence type="ECO:0000256" key="3">
    <source>
        <dbReference type="RuleBase" id="RU003523"/>
    </source>
</evidence>
<dbReference type="InterPro" id="IPR013785">
    <property type="entry name" value="Aldolase_TIM"/>
</dbReference>
<dbReference type="RefSeq" id="WP_146648512.1">
    <property type="nucleotide sequence ID" value="NZ_CP012333.1"/>
</dbReference>
<evidence type="ECO:0000259" key="4">
    <source>
        <dbReference type="PROSITE" id="PS50991"/>
    </source>
</evidence>
<gene>
    <name evidence="5" type="ORF">AKJ09_04030</name>
</gene>
<keyword evidence="6" id="KW-1185">Reference proteome</keyword>
<comment type="similarity">
    <text evidence="1 3">Belongs to the alpha-IPM synthase/homocitrate synthase family.</text>
</comment>
<feature type="domain" description="Pyruvate carboxyltransferase" evidence="4">
    <location>
        <begin position="18"/>
        <end position="272"/>
    </location>
</feature>
<dbReference type="PANTHER" id="PTHR42880">
    <property type="entry name" value="HOMOCITRATE SYNTHASE"/>
    <property type="match status" value="1"/>
</dbReference>
<dbReference type="PROSITE" id="PS50991">
    <property type="entry name" value="PYR_CT"/>
    <property type="match status" value="1"/>
</dbReference>
<dbReference type="EMBL" id="CP012333">
    <property type="protein sequence ID" value="AKU97366.1"/>
    <property type="molecule type" value="Genomic_DNA"/>
</dbReference>
<organism evidence="5 6">
    <name type="scientific">Labilithrix luteola</name>
    <dbReference type="NCBI Taxonomy" id="1391654"/>
    <lineage>
        <taxon>Bacteria</taxon>
        <taxon>Pseudomonadati</taxon>
        <taxon>Myxococcota</taxon>
        <taxon>Polyangia</taxon>
        <taxon>Polyangiales</taxon>
        <taxon>Labilitrichaceae</taxon>
        <taxon>Labilithrix</taxon>
    </lineage>
</organism>
<dbReference type="PROSITE" id="PS00816">
    <property type="entry name" value="AIPM_HOMOCIT_SYNTH_2"/>
    <property type="match status" value="1"/>
</dbReference>
<dbReference type="InterPro" id="IPR002034">
    <property type="entry name" value="AIPM/Hcit_synth_CS"/>
</dbReference>
<reference evidence="5 6" key="1">
    <citation type="submission" date="2015-08" db="EMBL/GenBank/DDBJ databases">
        <authorList>
            <person name="Babu N.S."/>
            <person name="Beckwith C.J."/>
            <person name="Beseler K.G."/>
            <person name="Brison A."/>
            <person name="Carone J.V."/>
            <person name="Caskin T.P."/>
            <person name="Diamond M."/>
            <person name="Durham M.E."/>
            <person name="Foxe J.M."/>
            <person name="Go M."/>
            <person name="Henderson B.A."/>
            <person name="Jones I.B."/>
            <person name="McGettigan J.A."/>
            <person name="Micheletti S.J."/>
            <person name="Nasrallah M.E."/>
            <person name="Ortiz D."/>
            <person name="Piller C.R."/>
            <person name="Privatt S.R."/>
            <person name="Schneider S.L."/>
            <person name="Sharp S."/>
            <person name="Smith T.C."/>
            <person name="Stanton J.D."/>
            <person name="Ullery H.E."/>
            <person name="Wilson R.J."/>
            <person name="Serrano M.G."/>
            <person name="Buck G."/>
            <person name="Lee V."/>
            <person name="Wang Y."/>
            <person name="Carvalho R."/>
            <person name="Voegtly L."/>
            <person name="Shi R."/>
            <person name="Duckworth R."/>
            <person name="Johnson A."/>
            <person name="Loviza R."/>
            <person name="Walstead R."/>
            <person name="Shah Z."/>
            <person name="Kiflezghi M."/>
            <person name="Wade K."/>
            <person name="Ball S.L."/>
            <person name="Bradley K.W."/>
            <person name="Asai D.J."/>
            <person name="Bowman C.A."/>
            <person name="Russell D.A."/>
            <person name="Pope W.H."/>
            <person name="Jacobs-Sera D."/>
            <person name="Hendrix R.W."/>
            <person name="Hatfull G.F."/>
        </authorList>
    </citation>
    <scope>NUCLEOTIDE SEQUENCE [LARGE SCALE GENOMIC DNA]</scope>
    <source>
        <strain evidence="5 6">DSM 27648</strain>
    </source>
</reference>
<dbReference type="PROSITE" id="PS00815">
    <property type="entry name" value="AIPM_HOMOCIT_SYNTH_1"/>
    <property type="match status" value="1"/>
</dbReference>
<dbReference type="PANTHER" id="PTHR42880:SF1">
    <property type="entry name" value="ISOPROPYLMALATE_HOMOCITRATE_CITRAMALATE SYNTHASE FAMILY PROTEIN"/>
    <property type="match status" value="1"/>
</dbReference>
<dbReference type="Pfam" id="PF00682">
    <property type="entry name" value="HMGL-like"/>
    <property type="match status" value="1"/>
</dbReference>
<dbReference type="KEGG" id="llu:AKJ09_04030"/>
<dbReference type="InterPro" id="IPR000891">
    <property type="entry name" value="PYR_CT"/>
</dbReference>
<dbReference type="AlphaFoldDB" id="A0A0K1PVH1"/>
<accession>A0A0K1PVH1</accession>
<sequence length="412" mass="44741">MSGSFFRTSHSGAKPQYIEVIDCTLRDGEQTPGVWFTLEEKLQLAQLLSNAGVDILDAGFPASSAADREALQEMRKLSLKARIGATARPLPRDVAAAAEAKADEVFLFMPTSDLRLKETLNITRDRANAIFRAGAEDVIARGMGLNLVFEDATRADPDQMIRLVNELRPIVPISRLFIADTVGCATPFTMKQLIQTLDDAFDGEISLAMHAHNDFGLAGANTLAGIEGGARAISCTVNGIGERAGNADLAECAAGMTHLLGVQHRIDGKALVELSRLVEKLSGIHTSPTKPVTGFNVYRHESGVHVDGMLKDPRSYEFLSAAWVGRQSEYVLGKHSGTSLIRRLMAEAGIPCELETAQRLLDEVKQDSERRDKAEHRRAFERKEAFGLLSLSGIDPATILARHKASLRKATG</sequence>